<feature type="region of interest" description="Disordered" evidence="1">
    <location>
        <begin position="1421"/>
        <end position="1453"/>
    </location>
</feature>
<dbReference type="InterPro" id="IPR003890">
    <property type="entry name" value="MIF4G-like_typ-3"/>
</dbReference>
<dbReference type="InterPro" id="IPR038535">
    <property type="entry name" value="CNOT1_TTP_bind_sf"/>
</dbReference>
<feature type="compositionally biased region" description="Pro residues" evidence="1">
    <location>
        <begin position="1433"/>
        <end position="1453"/>
    </location>
</feature>
<feature type="compositionally biased region" description="Polar residues" evidence="1">
    <location>
        <begin position="1792"/>
        <end position="1811"/>
    </location>
</feature>
<dbReference type="PANTHER" id="PTHR13162:SF8">
    <property type="entry name" value="CCR4-NOT TRANSCRIPTION COMPLEX SUBUNIT 1"/>
    <property type="match status" value="1"/>
</dbReference>
<dbReference type="GO" id="GO:0017148">
    <property type="term" value="P:negative regulation of translation"/>
    <property type="evidence" value="ECO:0007669"/>
    <property type="project" value="InterPro"/>
</dbReference>
<feature type="region of interest" description="Disordered" evidence="1">
    <location>
        <begin position="1067"/>
        <end position="1092"/>
    </location>
</feature>
<protein>
    <recommendedName>
        <fullName evidence="8">CCR4-NOT transcription complex subunit 1</fullName>
    </recommendedName>
</protein>
<feature type="compositionally biased region" description="Low complexity" evidence="1">
    <location>
        <begin position="1081"/>
        <end position="1092"/>
    </location>
</feature>
<feature type="domain" description="CCR4-NOT transcription complex subunit 1 TTP binding" evidence="5">
    <location>
        <begin position="869"/>
        <end position="1036"/>
    </location>
</feature>
<feature type="domain" description="CCR4-NOT transcription complex subunit 1 HEAT repeat" evidence="6">
    <location>
        <begin position="549"/>
        <end position="701"/>
    </location>
</feature>
<dbReference type="SUPFAM" id="SSF48371">
    <property type="entry name" value="ARM repeat"/>
    <property type="match status" value="1"/>
</dbReference>
<dbReference type="EMBL" id="GDRN01094255">
    <property type="protein sequence ID" value="JAI59742.1"/>
    <property type="molecule type" value="Transcribed_RNA"/>
</dbReference>
<feature type="domain" description="MIF4G" evidence="2">
    <location>
        <begin position="1936"/>
        <end position="2121"/>
    </location>
</feature>
<feature type="domain" description="CCR4-NOT transcription complex subunit 1 CAF1-binding" evidence="4">
    <location>
        <begin position="1141"/>
        <end position="1362"/>
    </location>
</feature>
<dbReference type="GO" id="GO:0030015">
    <property type="term" value="C:CCR4-NOT core complex"/>
    <property type="evidence" value="ECO:0007669"/>
    <property type="project" value="InterPro"/>
</dbReference>
<feature type="region of interest" description="Disordered" evidence="1">
    <location>
        <begin position="787"/>
        <end position="817"/>
    </location>
</feature>
<dbReference type="InterPro" id="IPR032193">
    <property type="entry name" value="CNOT1_TTP_bind"/>
</dbReference>
<evidence type="ECO:0000259" key="5">
    <source>
        <dbReference type="Pfam" id="PF16417"/>
    </source>
</evidence>
<organism evidence="7">
    <name type="scientific">Scylla olivacea</name>
    <name type="common">Orange mud crab</name>
    <name type="synonym">Cancer olivacea</name>
    <dbReference type="NCBI Taxonomy" id="85551"/>
    <lineage>
        <taxon>Eukaryota</taxon>
        <taxon>Metazoa</taxon>
        <taxon>Ecdysozoa</taxon>
        <taxon>Arthropoda</taxon>
        <taxon>Crustacea</taxon>
        <taxon>Multicrustacea</taxon>
        <taxon>Malacostraca</taxon>
        <taxon>Eumalacostraca</taxon>
        <taxon>Eucarida</taxon>
        <taxon>Decapoda</taxon>
        <taxon>Pleocyemata</taxon>
        <taxon>Brachyura</taxon>
        <taxon>Eubrachyura</taxon>
        <taxon>Portunoidea</taxon>
        <taxon>Portunidae</taxon>
        <taxon>Portuninae</taxon>
        <taxon>Scylla</taxon>
    </lineage>
</organism>
<evidence type="ECO:0000259" key="4">
    <source>
        <dbReference type="Pfam" id="PF16415"/>
    </source>
</evidence>
<dbReference type="GO" id="GO:0060090">
    <property type="term" value="F:molecular adaptor activity"/>
    <property type="evidence" value="ECO:0007669"/>
    <property type="project" value="TreeGrafter"/>
</dbReference>
<dbReference type="GO" id="GO:0000288">
    <property type="term" value="P:nuclear-transcribed mRNA catabolic process, deadenylation-dependent decay"/>
    <property type="evidence" value="ECO:0007669"/>
    <property type="project" value="TreeGrafter"/>
</dbReference>
<dbReference type="Pfam" id="PF16415">
    <property type="entry name" value="CNOT1_CAF1_bind"/>
    <property type="match status" value="1"/>
</dbReference>
<feature type="compositionally biased region" description="Low complexity" evidence="1">
    <location>
        <begin position="808"/>
        <end position="817"/>
    </location>
</feature>
<dbReference type="Pfam" id="PF02854">
    <property type="entry name" value="MIF4G"/>
    <property type="match status" value="1"/>
</dbReference>
<feature type="compositionally biased region" description="Basic and acidic residues" evidence="1">
    <location>
        <begin position="1855"/>
        <end position="1868"/>
    </location>
</feature>
<dbReference type="Pfam" id="PF16417">
    <property type="entry name" value="CNOT1_TTP_bind"/>
    <property type="match status" value="1"/>
</dbReference>
<accession>A0A0P4W3V0</accession>
<proteinExistence type="predicted"/>
<dbReference type="PANTHER" id="PTHR13162">
    <property type="entry name" value="CCR4-NOT TRANSCRIPTION COMPLEX"/>
    <property type="match status" value="1"/>
</dbReference>
<evidence type="ECO:0000256" key="1">
    <source>
        <dbReference type="SAM" id="MobiDB-lite"/>
    </source>
</evidence>
<evidence type="ECO:0000313" key="7">
    <source>
        <dbReference type="EMBL" id="JAI59742.1"/>
    </source>
</evidence>
<dbReference type="InterPro" id="IPR032194">
    <property type="entry name" value="CNOT1_HEAT"/>
</dbReference>
<dbReference type="Pfam" id="PF16418">
    <property type="entry name" value="CNOT1_HEAT"/>
    <property type="match status" value="1"/>
</dbReference>
<dbReference type="Gene3D" id="1.25.40.840">
    <property type="entry name" value="CCR4-NOT transcription complex subunit 1 TTP binding domain"/>
    <property type="match status" value="1"/>
</dbReference>
<feature type="compositionally biased region" description="Low complexity" evidence="1">
    <location>
        <begin position="787"/>
        <end position="796"/>
    </location>
</feature>
<dbReference type="InterPro" id="IPR016024">
    <property type="entry name" value="ARM-type_fold"/>
</dbReference>
<dbReference type="Pfam" id="PF12842">
    <property type="entry name" value="DUF3819"/>
    <property type="match status" value="1"/>
</dbReference>
<evidence type="ECO:0000259" key="3">
    <source>
        <dbReference type="Pfam" id="PF12842"/>
    </source>
</evidence>
<dbReference type="FunFam" id="1.25.40.180:FF:000039">
    <property type="entry name" value="Uncharacterized protein, isoform B"/>
    <property type="match status" value="1"/>
</dbReference>
<dbReference type="Gene3D" id="1.25.40.180">
    <property type="match status" value="2"/>
</dbReference>
<reference evidence="7" key="1">
    <citation type="submission" date="2015-09" db="EMBL/GenBank/DDBJ databases">
        <title>Scylla olivacea transcriptome.</title>
        <authorList>
            <person name="Ikhwanuddin M."/>
        </authorList>
    </citation>
    <scope>NUCLEOTIDE SEQUENCE</scope>
</reference>
<feature type="compositionally biased region" description="Polar residues" evidence="1">
    <location>
        <begin position="1819"/>
        <end position="1834"/>
    </location>
</feature>
<dbReference type="FunFam" id="1.25.40.840:FF:000001">
    <property type="entry name" value="Ccr4-not transcription complex subunit 1 isoform"/>
    <property type="match status" value="1"/>
</dbReference>
<evidence type="ECO:0000259" key="6">
    <source>
        <dbReference type="Pfam" id="PF16418"/>
    </source>
</evidence>
<dbReference type="InterPro" id="IPR032191">
    <property type="entry name" value="CNOT1_CAF1_bind"/>
</dbReference>
<dbReference type="GO" id="GO:0003723">
    <property type="term" value="F:RNA binding"/>
    <property type="evidence" value="ECO:0007669"/>
    <property type="project" value="InterPro"/>
</dbReference>
<sequence length="2147" mass="237388">MNLDSLTAALSHIGNLVASLTKKNLNSSAQEIQEVVRQFGGEAERHLYRVLIGHLEWSGSQGGDSHRPSPNNNNNNNKDKEAVSSVGVASLTWSSTNGGASALLLQHLGATLPSSTFIASLAFAIANPPNPNKVKPQWVSGVCRALKLSRLQEVTLCLYLLQETNQEVRSQSIAILKLKLPDLVRAYTDTESEDRELLELSTEALHLLLTHIVHLWRDPPVSLLPQESIQAFISALQREFPQSRVPVVLAPLLYPDSDILMEKMTQEQPTNMAKNLLDGSLADLVLELGYSFCNTVEECRNNLANFGVNSITPAAVAKVLGVMVRTHTGLPSEQIGLQNLNTPSSLWSDSKDKATNSQSQSGGNEVGVPGSGSLSGPHGWNVEVFIKGLLEVVPNLNVKEIFTKLDHKGFLVKDRQGLKLLMTGLRCLLQGQGIRLDLFPVECFYHQWKNTEEQLNLITQILKNPEIFCFTDFHCHMISTDCLKTLPELDNKEVATWKSVQLLEILLYLGEAGHYTSVKELFKFPIQHCPDILVLGLVQVNLPYTMLRQDLITSLIPIFLGNHPNAAIILHHAWHTQNHTNTVRQIIMHAMSEWYMMVENDQTRLSRILDVAQDLKALSLLLNAQSFPFVVDLACLAYRREFLKLDKWLTDKIREHGEPFISACVKFLQRRCPQLMGGKEDMLPKSSQLPPETMGTILVCLNACAMNVSQELSDTIIQMFQNCNLMNRRTQVGVIGFPGPGPTPSNEGPLGNITSSLSNLNLGGGGVSSSIFPTPVSSSMSFGGIGSIGAAPGSPGRPLGPSTAPGTSQSPLSSILPNLPLGPALPVAPVGSQLPALPASSNLPSSLRSHSVQPTVAPPRQMDMSQIFDMPQSVSKEVEDEANSYFQRIYNHPPHPTLSIEEVLDMLKKFHESSNKREREVYSCMLRNLFEEYRFFPTYPDKELFTTARLFGGIIEQGLVEYMALGVALRYVMEALQKPHGSKMYYFGIVALDRFRSRLKEYPRYCQHLMAIQHFNEFQPHLIEYIKYGTQSQEPPTRPSGVVLPPSINVSPSSSVPGTSSSLVVAPVTGGGAPPPPGVPPASSVAKSLPPATTTTTTTAAAIIKPQLPLAANNAVGSGKPTITTTNIETLLVATEKEEKITPPPEHIQDKVAFIFNNLAQVNLPQKCEELREVVGEEYWLWVAQYLVMKRASIENNFHTLYSLFLDQLKMNSFNSMVCRETLRNIKVLLRADKSVANFSDKSLLKNLGHWLGMLTLAKNKPILHTDIDMKSLLIESYNKGLQEMQYVIPFVAKVMESCAKSRVFKAPNPWTMAIMNVLAELHKEPEMKLHLKFEIEVLCNKLEINLDDLKPANVLNDRERIARLKPQLSQPGGSKRAESTPLFPALPVFATASFMPKTPSWSQAVPPGAIVDTSTASVQSSSVGATPTPLTVLPPHPSTTPTPIQPQQPPASEPRFIYSDISVASLRGLEPHISVSVPQVCGVATNAQLKQLVRHAVELAVQEIVAAVIERSIKIAITTAEHIIKKDFALDPDESRMRVATHHMVRNLTAAMAMITCRDYLATNITKSIKQGLMQAFSRANPQQLPQPVEQMEQLAAAIAQENVGIACAFIQKNAAEKAVNEMDKRLSQEYEARKVARTEGRRYCDPMILTYQVERMPEQIRLKVGGITPPQMAVYEEFARNIPGFLPITDQDTMFLAKPVPISSQQQQQQQQYHNNNNKNYAREQLRRRSAMPASNRSKPAMELYRPPTLRGPGLFDNGEPMYNGKVSQNGGYGDPRSSLNVNAKEFVSSGASNRPQALQHSKSSSSVPFQGRQGGLQHSKSGSNLRQTAPQHSGYGAPYDAPPASTSPPRVHFSDDKENEPEMKCGLHPRPPSLAVGTLTQLGIKRSKSLGSADLRASQLLESCSAMPDLGPFSPEVMNSITRASNDPNSVSARQLMEVVRHVFTRVVEASRHAEPAARLCISIIQKEKNETFLETLLNTCQEYFQERDRLLRNNPPAPYPGFVPAHPRWIAYMTFLNEMYTQLKRRHVQLMTKRMRNSETPPGLLLLTLLAQCCQVCLKENAVNSLAETECLFFVLTGVGKDIEVELPHQMGRVMTAARDAFLTTVRVPAVRKTLLQLIEMHAARWQLPAPAVMYYYPGSGSK</sequence>
<name>A0A0P4W3V0_SCYOL</name>
<feature type="region of interest" description="Disordered" evidence="1">
    <location>
        <begin position="346"/>
        <end position="370"/>
    </location>
</feature>
<evidence type="ECO:0000259" key="2">
    <source>
        <dbReference type="Pfam" id="PF02854"/>
    </source>
</evidence>
<dbReference type="GO" id="GO:0000932">
    <property type="term" value="C:P-body"/>
    <property type="evidence" value="ECO:0007669"/>
    <property type="project" value="TreeGrafter"/>
</dbReference>
<feature type="domain" description="CCR4-NOT transcription complex subunit 1" evidence="3">
    <location>
        <begin position="1489"/>
        <end position="1639"/>
    </location>
</feature>
<dbReference type="InterPro" id="IPR024557">
    <property type="entry name" value="CNOT1_dom_4"/>
</dbReference>
<dbReference type="FunFam" id="1.25.40.180:FF:000005">
    <property type="entry name" value="Ccr4-not transcription complex subunit 1 isoform"/>
    <property type="match status" value="1"/>
</dbReference>
<feature type="region of interest" description="Disordered" evidence="1">
    <location>
        <begin position="1728"/>
        <end position="1875"/>
    </location>
</feature>
<feature type="region of interest" description="Disordered" evidence="1">
    <location>
        <begin position="59"/>
        <end position="80"/>
    </location>
</feature>
<evidence type="ECO:0008006" key="8">
    <source>
        <dbReference type="Google" id="ProtNLM"/>
    </source>
</evidence>
<dbReference type="InterPro" id="IPR040398">
    <property type="entry name" value="Not1"/>
</dbReference>